<reference evidence="1 2" key="1">
    <citation type="submission" date="2013-03" db="EMBL/GenBank/DDBJ databases">
        <title>The Genome Sequence of Phialophora europaea CBS 101466.</title>
        <authorList>
            <consortium name="The Broad Institute Genomics Platform"/>
            <person name="Cuomo C."/>
            <person name="de Hoog S."/>
            <person name="Gorbushina A."/>
            <person name="Walker B."/>
            <person name="Young S.K."/>
            <person name="Zeng Q."/>
            <person name="Gargeya S."/>
            <person name="Fitzgerald M."/>
            <person name="Haas B."/>
            <person name="Abouelleil A."/>
            <person name="Allen A.W."/>
            <person name="Alvarado L."/>
            <person name="Arachchi H.M."/>
            <person name="Berlin A.M."/>
            <person name="Chapman S.B."/>
            <person name="Gainer-Dewar J."/>
            <person name="Goldberg J."/>
            <person name="Griggs A."/>
            <person name="Gujja S."/>
            <person name="Hansen M."/>
            <person name="Howarth C."/>
            <person name="Imamovic A."/>
            <person name="Ireland A."/>
            <person name="Larimer J."/>
            <person name="McCowan C."/>
            <person name="Murphy C."/>
            <person name="Pearson M."/>
            <person name="Poon T.W."/>
            <person name="Priest M."/>
            <person name="Roberts A."/>
            <person name="Saif S."/>
            <person name="Shea T."/>
            <person name="Sisk P."/>
            <person name="Sykes S."/>
            <person name="Wortman J."/>
            <person name="Nusbaum C."/>
            <person name="Birren B."/>
        </authorList>
    </citation>
    <scope>NUCLEOTIDE SEQUENCE [LARGE SCALE GENOMIC DNA]</scope>
    <source>
        <strain evidence="1 2">CBS 101466</strain>
    </source>
</reference>
<keyword evidence="2" id="KW-1185">Reference proteome</keyword>
<dbReference type="GeneID" id="19977129"/>
<accession>W2S8G9</accession>
<dbReference type="HOGENOM" id="CLU_1539980_0_0_1"/>
<name>W2S8G9_CYPE1</name>
<dbReference type="RefSeq" id="XP_008712685.1">
    <property type="nucleotide sequence ID" value="XM_008714463.1"/>
</dbReference>
<dbReference type="Proteomes" id="UP000030752">
    <property type="component" value="Unassembled WGS sequence"/>
</dbReference>
<evidence type="ECO:0000313" key="2">
    <source>
        <dbReference type="Proteomes" id="UP000030752"/>
    </source>
</evidence>
<dbReference type="VEuPathDB" id="FungiDB:HMPREF1541_09790"/>
<gene>
    <name evidence="1" type="ORF">HMPREF1541_09790</name>
</gene>
<protein>
    <submittedName>
        <fullName evidence="1">Uncharacterized protein</fullName>
    </submittedName>
</protein>
<dbReference type="InParanoid" id="W2S8G9"/>
<dbReference type="EMBL" id="KB822713">
    <property type="protein sequence ID" value="ETN44915.1"/>
    <property type="molecule type" value="Genomic_DNA"/>
</dbReference>
<evidence type="ECO:0000313" key="1">
    <source>
        <dbReference type="EMBL" id="ETN44915.1"/>
    </source>
</evidence>
<proteinExistence type="predicted"/>
<organism evidence="1 2">
    <name type="scientific">Cyphellophora europaea (strain CBS 101466)</name>
    <name type="common">Phialophora europaea</name>
    <dbReference type="NCBI Taxonomy" id="1220924"/>
    <lineage>
        <taxon>Eukaryota</taxon>
        <taxon>Fungi</taxon>
        <taxon>Dikarya</taxon>
        <taxon>Ascomycota</taxon>
        <taxon>Pezizomycotina</taxon>
        <taxon>Eurotiomycetes</taxon>
        <taxon>Chaetothyriomycetidae</taxon>
        <taxon>Chaetothyriales</taxon>
        <taxon>Cyphellophoraceae</taxon>
        <taxon>Cyphellophora</taxon>
    </lineage>
</organism>
<dbReference type="AlphaFoldDB" id="W2S8G9"/>
<sequence length="174" mass="18899">MSAPQERRTRAKSQAQLNVEETGVKDSAAAQIIVETKKQLVALAHLDPSACALMTAISQTILTPILQFASEAYKTADKVIKQTPKEHFIIADIVYNGTPHSRGLSEARVLLMDKIAEELVAKVAGGVTIEGVEKWTEEGFANKNQIEQWLGTIVNDIGGEGWGHDEDEFAGADK</sequence>